<reference evidence="7" key="1">
    <citation type="submission" date="2006-12" db="EMBL/GenBank/DDBJ databases">
        <title>Complete sequence of plasmid 1 of Paracoccus denitrificans PD1222.</title>
        <authorList>
            <person name="Copeland A."/>
            <person name="Lucas S."/>
            <person name="Lapidus A."/>
            <person name="Barry K."/>
            <person name="Detter J.C."/>
            <person name="Glavina del Rio T."/>
            <person name="Hammon N."/>
            <person name="Israni S."/>
            <person name="Dalin E."/>
            <person name="Tice H."/>
            <person name="Pitluck S."/>
            <person name="Munk A.C."/>
            <person name="Brettin T."/>
            <person name="Bruce D."/>
            <person name="Han C."/>
            <person name="Tapia R."/>
            <person name="Gilna P."/>
            <person name="Schmutz J."/>
            <person name="Larimer F."/>
            <person name="Land M."/>
            <person name="Hauser L."/>
            <person name="Kyrpides N."/>
            <person name="Lykidis A."/>
            <person name="Spiro S."/>
            <person name="Richardson D.J."/>
            <person name="Moir J.W.B."/>
            <person name="Ferguson S.J."/>
            <person name="van Spanning R.J.M."/>
            <person name="Richardson P."/>
        </authorList>
    </citation>
    <scope>NUCLEOTIDE SEQUENCE [LARGE SCALE GENOMIC DNA]</scope>
    <source>
        <strain evidence="7">Pd 1222</strain>
        <plasmid evidence="7">pPD1222</plasmid>
    </source>
</reference>
<dbReference type="PRINTS" id="PR00039">
    <property type="entry name" value="HTHLYSR"/>
</dbReference>
<dbReference type="PANTHER" id="PTHR30579">
    <property type="entry name" value="TRANSCRIPTIONAL REGULATOR"/>
    <property type="match status" value="1"/>
</dbReference>
<protein>
    <submittedName>
        <fullName evidence="6">Transcriptional regulator, LysR family</fullName>
    </submittedName>
</protein>
<dbReference type="PROSITE" id="PS50931">
    <property type="entry name" value="HTH_LYSR"/>
    <property type="match status" value="1"/>
</dbReference>
<dbReference type="SUPFAM" id="SSF53850">
    <property type="entry name" value="Periplasmic binding protein-like II"/>
    <property type="match status" value="1"/>
</dbReference>
<dbReference type="PANTHER" id="PTHR30579:SF8">
    <property type="entry name" value="HTH-TYPE TRANSCRIPTIONAL REGULATOR HDFR"/>
    <property type="match status" value="1"/>
</dbReference>
<organism evidence="6 7">
    <name type="scientific">Paracoccus denitrificans (strain Pd 1222)</name>
    <dbReference type="NCBI Taxonomy" id="318586"/>
    <lineage>
        <taxon>Bacteria</taxon>
        <taxon>Pseudomonadati</taxon>
        <taxon>Pseudomonadota</taxon>
        <taxon>Alphaproteobacteria</taxon>
        <taxon>Rhodobacterales</taxon>
        <taxon>Paracoccaceae</taxon>
        <taxon>Paracoccus</taxon>
    </lineage>
</organism>
<dbReference type="InterPro" id="IPR000847">
    <property type="entry name" value="LysR_HTH_N"/>
</dbReference>
<evidence type="ECO:0000256" key="2">
    <source>
        <dbReference type="ARBA" id="ARBA00023015"/>
    </source>
</evidence>
<name>A1BC84_PARDP</name>
<dbReference type="EnsemblBacteria" id="ABL73128">
    <property type="protein sequence ID" value="ABL73128"/>
    <property type="gene ID" value="Pden_5068"/>
</dbReference>
<evidence type="ECO:0000256" key="3">
    <source>
        <dbReference type="ARBA" id="ARBA00023125"/>
    </source>
</evidence>
<sequence>MRMAFWNRAGKFIIFHLPAIILHSFMDINQARTFLEIVHSGSFVAAAERLNITQTAVSARIRTLEESLGRRLFIRNKAGARLTPAGERLVRHATAMLQVWERARQQVALPPGRSAGVHLGGELSLWHPLLADWLVWMRRECPDIALRAEVDGPTNLMARVQEGSMDVAVLYNPPPTPHLVSELLAEEKLVLVTNAPDRRFRAEDFVLVDWGPNFAASFEASFPELGSPPVSISLGPLALTYLLTVGGCGYFRLGIVRPFLADGRLALVPGAPEFSHSTHMVYAHHGDGDVLERVRTGLKSVAAAPLNLQQATEIAPR</sequence>
<dbReference type="Gene3D" id="1.10.10.10">
    <property type="entry name" value="Winged helix-like DNA-binding domain superfamily/Winged helix DNA-binding domain"/>
    <property type="match status" value="1"/>
</dbReference>
<gene>
    <name evidence="6" type="ordered locus">Pden_5068</name>
</gene>
<dbReference type="SUPFAM" id="SSF46785">
    <property type="entry name" value="Winged helix' DNA-binding domain"/>
    <property type="match status" value="1"/>
</dbReference>
<dbReference type="Pfam" id="PF03466">
    <property type="entry name" value="LysR_substrate"/>
    <property type="match status" value="1"/>
</dbReference>
<keyword evidence="2" id="KW-0805">Transcription regulation</keyword>
<keyword evidence="3" id="KW-0238">DNA-binding</keyword>
<geneLocation type="plasmid" evidence="7">
    <name>pPD1222</name>
</geneLocation>
<keyword evidence="6" id="KW-0614">Plasmid</keyword>
<dbReference type="EMBL" id="CP000491">
    <property type="protein sequence ID" value="ABL73128.1"/>
    <property type="molecule type" value="Genomic_DNA"/>
</dbReference>
<dbReference type="HOGENOM" id="CLU_039613_8_1_5"/>
<evidence type="ECO:0000256" key="1">
    <source>
        <dbReference type="ARBA" id="ARBA00009437"/>
    </source>
</evidence>
<evidence type="ECO:0000313" key="7">
    <source>
        <dbReference type="Proteomes" id="UP000000361"/>
    </source>
</evidence>
<dbReference type="InterPro" id="IPR050176">
    <property type="entry name" value="LTTR"/>
</dbReference>
<dbReference type="eggNOG" id="COG0583">
    <property type="taxonomic scope" value="Bacteria"/>
</dbReference>
<accession>A1BC84</accession>
<dbReference type="AlphaFoldDB" id="A1BC84"/>
<dbReference type="FunFam" id="1.10.10.10:FF:000001">
    <property type="entry name" value="LysR family transcriptional regulator"/>
    <property type="match status" value="1"/>
</dbReference>
<evidence type="ECO:0000256" key="4">
    <source>
        <dbReference type="ARBA" id="ARBA00023163"/>
    </source>
</evidence>
<keyword evidence="4" id="KW-0804">Transcription</keyword>
<dbReference type="InterPro" id="IPR036390">
    <property type="entry name" value="WH_DNA-bd_sf"/>
</dbReference>
<dbReference type="KEGG" id="pde:Pden_5068"/>
<evidence type="ECO:0000313" key="6">
    <source>
        <dbReference type="EMBL" id="ABL73128.1"/>
    </source>
</evidence>
<feature type="domain" description="HTH lysR-type" evidence="5">
    <location>
        <begin position="26"/>
        <end position="83"/>
    </location>
</feature>
<dbReference type="Proteomes" id="UP000000361">
    <property type="component" value="Chromosome 1"/>
</dbReference>
<evidence type="ECO:0000259" key="5">
    <source>
        <dbReference type="PROSITE" id="PS50931"/>
    </source>
</evidence>
<dbReference type="Gene3D" id="3.40.190.10">
    <property type="entry name" value="Periplasmic binding protein-like II"/>
    <property type="match status" value="2"/>
</dbReference>
<dbReference type="Pfam" id="PF00126">
    <property type="entry name" value="HTH_1"/>
    <property type="match status" value="1"/>
</dbReference>
<dbReference type="GO" id="GO:0003677">
    <property type="term" value="F:DNA binding"/>
    <property type="evidence" value="ECO:0007669"/>
    <property type="project" value="UniProtKB-KW"/>
</dbReference>
<keyword evidence="7" id="KW-1185">Reference proteome</keyword>
<comment type="similarity">
    <text evidence="1">Belongs to the LysR transcriptional regulatory family.</text>
</comment>
<proteinExistence type="inferred from homology"/>
<dbReference type="GO" id="GO:0003700">
    <property type="term" value="F:DNA-binding transcription factor activity"/>
    <property type="evidence" value="ECO:0007669"/>
    <property type="project" value="InterPro"/>
</dbReference>
<dbReference type="InterPro" id="IPR005119">
    <property type="entry name" value="LysR_subst-bd"/>
</dbReference>
<dbReference type="InterPro" id="IPR036388">
    <property type="entry name" value="WH-like_DNA-bd_sf"/>
</dbReference>